<reference evidence="1" key="1">
    <citation type="submission" date="2023-05" db="EMBL/GenBank/DDBJ databases">
        <authorList>
            <person name="Huff M."/>
        </authorList>
    </citation>
    <scope>NUCLEOTIDE SEQUENCE</scope>
</reference>
<dbReference type="EMBL" id="OU503039">
    <property type="protein sequence ID" value="CAI9758928.1"/>
    <property type="molecule type" value="Genomic_DNA"/>
</dbReference>
<proteinExistence type="predicted"/>
<dbReference type="PANTHER" id="PTHR35834">
    <property type="entry name" value="ARMADILLO-TYPE FOLD PROTEIN-RELATED"/>
    <property type="match status" value="1"/>
</dbReference>
<protein>
    <submittedName>
        <fullName evidence="1">Uncharacterized protein</fullName>
    </submittedName>
</protein>
<name>A0AAD1YYJ2_9LAMI</name>
<dbReference type="SUPFAM" id="SSF48371">
    <property type="entry name" value="ARM repeat"/>
    <property type="match status" value="1"/>
</dbReference>
<accession>A0AAD1YYJ2</accession>
<dbReference type="Proteomes" id="UP000834106">
    <property type="component" value="Chromosome 4"/>
</dbReference>
<keyword evidence="2" id="KW-1185">Reference proteome</keyword>
<dbReference type="AlphaFoldDB" id="A0AAD1YYJ2"/>
<evidence type="ECO:0000313" key="2">
    <source>
        <dbReference type="Proteomes" id="UP000834106"/>
    </source>
</evidence>
<evidence type="ECO:0000313" key="1">
    <source>
        <dbReference type="EMBL" id="CAI9758928.1"/>
    </source>
</evidence>
<organism evidence="1 2">
    <name type="scientific">Fraxinus pennsylvanica</name>
    <dbReference type="NCBI Taxonomy" id="56036"/>
    <lineage>
        <taxon>Eukaryota</taxon>
        <taxon>Viridiplantae</taxon>
        <taxon>Streptophyta</taxon>
        <taxon>Embryophyta</taxon>
        <taxon>Tracheophyta</taxon>
        <taxon>Spermatophyta</taxon>
        <taxon>Magnoliopsida</taxon>
        <taxon>eudicotyledons</taxon>
        <taxon>Gunneridae</taxon>
        <taxon>Pentapetalae</taxon>
        <taxon>asterids</taxon>
        <taxon>lamiids</taxon>
        <taxon>Lamiales</taxon>
        <taxon>Oleaceae</taxon>
        <taxon>Oleeae</taxon>
        <taxon>Fraxinus</taxon>
    </lineage>
</organism>
<sequence length="375" mass="41923">MDETNTASATAGAGGKEENQVQLVLKILEAIKKVSKELQSKNSVDCNSHIKTLMELQTRPESVFSADPHLSSVNQHLSDLNELIQDVLDSKPGGGIRSFVTRRVRFHELSRVSSLIESELQAWIDRETIFNLTKTLYRIHYSKASSDEEILLQKMDSFREILSKGFDINLQDLLLKSGIFSNLERILCNPVFSTRVREKSAIAIEELVLYNKDVFVGLVLIGKTVKSLVSMASISSLQVLCSLIKAIKSPLVDELDLCGGISKIVDLLQYSDDFEMRLMAFNCVLEIGYFGRKESVQAMLNAGLINKLVELQRSESNQFAGCVVKFTIEMENGEGLRQRERRNFKQEILEKLKEGCVSEAEAATIAAEVLWGAPL</sequence>
<dbReference type="InterPro" id="IPR011989">
    <property type="entry name" value="ARM-like"/>
</dbReference>
<gene>
    <name evidence="1" type="ORF">FPE_LOCUS6358</name>
</gene>
<dbReference type="Gene3D" id="1.25.10.10">
    <property type="entry name" value="Leucine-rich Repeat Variant"/>
    <property type="match status" value="1"/>
</dbReference>
<dbReference type="InterPro" id="IPR016024">
    <property type="entry name" value="ARM-type_fold"/>
</dbReference>
<dbReference type="PANTHER" id="PTHR35834:SF2">
    <property type="entry name" value="ATAXIN-10 DOMAIN-CONTAINING PROTEIN"/>
    <property type="match status" value="1"/>
</dbReference>